<feature type="compositionally biased region" description="Basic and acidic residues" evidence="1">
    <location>
        <begin position="16"/>
        <end position="32"/>
    </location>
</feature>
<protein>
    <submittedName>
        <fullName evidence="2">Uncharacterized protein</fullName>
    </submittedName>
</protein>
<sequence>MSSNESAEEEPSPRSPRREAGGSARRNLDHLNDGFFEESTSSSEDDGIDFKADSLDFSCSGSDDDNESDSKLRNEEDTNTYDKNLMDKLSSKQLITSDVEDDEEVTSRVKEYMKKMRAEEKTMLNKLNDGSASSEEVSKNRMNKDAILKKFGYKDQLEKLKNESFFDRYDSSDSSGTEDDSDFVALAETMEKMNTGMTTGSKPSTLKSSMKKTTKPANSREMDIRQKIAEMKKMIESPNDELDEKILKSKQKVSDWMKDETTKSAALKEKFMSSKKIVEETLKKDLSARKPSKLSDVKSSTKAVNSRYSLPPVKPTKPFGDTLKSTKKDDILQHMYDAGAPSKLKSQNPEKPPIPKKKIAAVSKVDTGLPARLLQTKLEASKIMGKIETPNHDVPSPTMNRLAARKPVLKKPTIKKTAAT</sequence>
<feature type="compositionally biased region" description="Basic residues" evidence="1">
    <location>
        <begin position="403"/>
        <end position="414"/>
    </location>
</feature>
<dbReference type="RefSeq" id="XP_024085034.1">
    <property type="nucleotide sequence ID" value="XM_024229266.1"/>
</dbReference>
<dbReference type="Proteomes" id="UP000494040">
    <property type="component" value="Unassembled WGS sequence"/>
</dbReference>
<reference evidence="2" key="1">
    <citation type="submission" date="2022-01" db="UniProtKB">
        <authorList>
            <consortium name="EnsemblMetazoa"/>
        </authorList>
    </citation>
    <scope>IDENTIFICATION</scope>
</reference>
<dbReference type="GeneID" id="106665133"/>
<proteinExistence type="predicted"/>
<feature type="region of interest" description="Disordered" evidence="1">
    <location>
        <begin position="384"/>
        <end position="420"/>
    </location>
</feature>
<dbReference type="KEGG" id="clec:106665133"/>
<evidence type="ECO:0000313" key="2">
    <source>
        <dbReference type="EnsemblMetazoa" id="XP_024085034.1"/>
    </source>
</evidence>
<evidence type="ECO:0000313" key="3">
    <source>
        <dbReference type="Proteomes" id="UP000494040"/>
    </source>
</evidence>
<feature type="region of interest" description="Disordered" evidence="1">
    <location>
        <begin position="286"/>
        <end position="324"/>
    </location>
</feature>
<name>A0A8I6SQJ1_CIMLE</name>
<dbReference type="OrthoDB" id="10574011at2759"/>
<feature type="region of interest" description="Disordered" evidence="1">
    <location>
        <begin position="193"/>
        <end position="224"/>
    </location>
</feature>
<organism evidence="2 3">
    <name type="scientific">Cimex lectularius</name>
    <name type="common">Bed bug</name>
    <name type="synonym">Acanthia lectularia</name>
    <dbReference type="NCBI Taxonomy" id="79782"/>
    <lineage>
        <taxon>Eukaryota</taxon>
        <taxon>Metazoa</taxon>
        <taxon>Ecdysozoa</taxon>
        <taxon>Arthropoda</taxon>
        <taxon>Hexapoda</taxon>
        <taxon>Insecta</taxon>
        <taxon>Pterygota</taxon>
        <taxon>Neoptera</taxon>
        <taxon>Paraneoptera</taxon>
        <taxon>Hemiptera</taxon>
        <taxon>Heteroptera</taxon>
        <taxon>Panheteroptera</taxon>
        <taxon>Cimicomorpha</taxon>
        <taxon>Cimicidae</taxon>
        <taxon>Cimex</taxon>
    </lineage>
</organism>
<feature type="compositionally biased region" description="Basic and acidic residues" evidence="1">
    <location>
        <begin position="286"/>
        <end position="296"/>
    </location>
</feature>
<evidence type="ECO:0000256" key="1">
    <source>
        <dbReference type="SAM" id="MobiDB-lite"/>
    </source>
</evidence>
<dbReference type="EnsemblMetazoa" id="XM_024229267.1">
    <property type="protein sequence ID" value="XP_024085035.1"/>
    <property type="gene ID" value="LOC106665133"/>
</dbReference>
<feature type="compositionally biased region" description="Polar residues" evidence="1">
    <location>
        <begin position="297"/>
        <end position="308"/>
    </location>
</feature>
<feature type="region of interest" description="Disordered" evidence="1">
    <location>
        <begin position="1"/>
        <end position="106"/>
    </location>
</feature>
<dbReference type="EnsemblMetazoa" id="XM_024229266.1">
    <property type="protein sequence ID" value="XP_024085034.1"/>
    <property type="gene ID" value="LOC106665133"/>
</dbReference>
<dbReference type="RefSeq" id="XP_024085035.1">
    <property type="nucleotide sequence ID" value="XM_024229267.1"/>
</dbReference>
<accession>A0A8I6SQJ1</accession>
<keyword evidence="3" id="KW-1185">Reference proteome</keyword>
<dbReference type="AlphaFoldDB" id="A0A8I6SQJ1"/>
<feature type="compositionally biased region" description="Acidic residues" evidence="1">
    <location>
        <begin position="1"/>
        <end position="10"/>
    </location>
</feature>